<dbReference type="InParanoid" id="A0A1Z5JJS4"/>
<dbReference type="PROSITE" id="PS50003">
    <property type="entry name" value="PH_DOMAIN"/>
    <property type="match status" value="1"/>
</dbReference>
<dbReference type="OrthoDB" id="418495at2759"/>
<sequence>MGNTSSSNDTNGAAESNTKQTPKMWTLSTPQFSDDAQYLLQQFPNAVREDIDDTVCIISFENGVTLFLVQGPHPSRLAISVLSELTILSTTTIQLHDTRLPELRLPSQSKIIFVPETFCSQTERRRALARYLAGIDETSNNKSPPSLLPSLQATWLPQTNTHTTNTAFPLNATQPIPFQNELFDGHCLMVIKPLPPNQDPYWHTRLFAQKKRRIVWQIQGTFRQVPQGVLYAGAELLQPMRLGLVTQGVARLLLKLVQRFHSNVHYSFGTDDDEEMAHIVIPAFTAMEKWIVTPPSQTPPRLGDMWEETPESMQFRKETQSTGSWNTTDTYSMEFFSMYIDLAQWKLVQLPVSGDVALQTFWGDSPVNLCFYDAPPKEKHTARNKRYAFGVQLKYLGAVTEPIQPEEEDNDIFRWSGSTRPKVLVQSTQKNLKRRESGVFTIDDDSTEDAYYYFDAEEMTNDISERDTAQVHLPQHDEIGLLAQIDVACPFWLEVCTSRSGYSKVFAIQTESEPWALWPASACEDFVRNNKWIRKQMESHFSPRISGSEWTRRALGLMLVNPKTDLLNQLKAVKSVQASTYGELFLQRNYKFAAITSRERTELLTEGLIARAISDRHWIEEWARVYPDRIEFFHPDRSKAHFQVSSITGVKSLPVEDCPNALQFFFLSIDTPGRTVYLMFRNEAQRDEWLRCLQSCARDDVSSDMISDNPAEEFMHKSTMWRCKHRRLLNCARFSFHNRLDVNEDPVELVARVLRLALAGDSTRTFLEAAALLKDTTTNNLTEERKLVFFLNLYHVMISHAFLVLGPPNWGLVWINYFNNVAYQVGDDIFSLTELEHCIIRAKMSAPSQFLSRFAIPKSDYGRLALNVKDWRINFALNCGSLSNPESIIIFNEKDLDSQLDAASRLYLECVTAARKSKDLVIHLPRICQWYRDDFGESDEDLLKRIRECLPESVRQASKTTPVELLVRFLPYQFECRPFVSYQD</sequence>
<reference evidence="3 4" key="1">
    <citation type="journal article" date="2015" name="Plant Cell">
        <title>Oil accumulation by the oleaginous diatom Fistulifera solaris as revealed by the genome and transcriptome.</title>
        <authorList>
            <person name="Tanaka T."/>
            <person name="Maeda Y."/>
            <person name="Veluchamy A."/>
            <person name="Tanaka M."/>
            <person name="Abida H."/>
            <person name="Marechal E."/>
            <person name="Bowler C."/>
            <person name="Muto M."/>
            <person name="Sunaga Y."/>
            <person name="Tanaka M."/>
            <person name="Yoshino T."/>
            <person name="Taniguchi T."/>
            <person name="Fukuda Y."/>
            <person name="Nemoto M."/>
            <person name="Matsumoto M."/>
            <person name="Wong P.S."/>
            <person name="Aburatani S."/>
            <person name="Fujibuchi W."/>
        </authorList>
    </citation>
    <scope>NUCLEOTIDE SEQUENCE [LARGE SCALE GENOMIC DNA]</scope>
    <source>
        <strain evidence="3 4">JPCC DA0580</strain>
    </source>
</reference>
<feature type="region of interest" description="Disordered" evidence="1">
    <location>
        <begin position="1"/>
        <end position="23"/>
    </location>
</feature>
<keyword evidence="4" id="KW-1185">Reference proteome</keyword>
<feature type="domain" description="PH" evidence="2">
    <location>
        <begin position="602"/>
        <end position="698"/>
    </location>
</feature>
<evidence type="ECO:0000313" key="3">
    <source>
        <dbReference type="EMBL" id="GAX14092.1"/>
    </source>
</evidence>
<dbReference type="AlphaFoldDB" id="A0A1Z5JJS4"/>
<dbReference type="SMART" id="SM00233">
    <property type="entry name" value="PH"/>
    <property type="match status" value="1"/>
</dbReference>
<gene>
    <name evidence="3" type="ORF">FisN_8Hh072</name>
</gene>
<organism evidence="3 4">
    <name type="scientific">Fistulifera solaris</name>
    <name type="common">Oleaginous diatom</name>
    <dbReference type="NCBI Taxonomy" id="1519565"/>
    <lineage>
        <taxon>Eukaryota</taxon>
        <taxon>Sar</taxon>
        <taxon>Stramenopiles</taxon>
        <taxon>Ochrophyta</taxon>
        <taxon>Bacillariophyta</taxon>
        <taxon>Bacillariophyceae</taxon>
        <taxon>Bacillariophycidae</taxon>
        <taxon>Naviculales</taxon>
        <taxon>Naviculaceae</taxon>
        <taxon>Fistulifera</taxon>
    </lineage>
</organism>
<dbReference type="Pfam" id="PF00169">
    <property type="entry name" value="PH"/>
    <property type="match status" value="1"/>
</dbReference>
<evidence type="ECO:0000256" key="1">
    <source>
        <dbReference type="SAM" id="MobiDB-lite"/>
    </source>
</evidence>
<protein>
    <recommendedName>
        <fullName evidence="2">PH domain-containing protein</fullName>
    </recommendedName>
</protein>
<dbReference type="Proteomes" id="UP000198406">
    <property type="component" value="Unassembled WGS sequence"/>
</dbReference>
<proteinExistence type="predicted"/>
<dbReference type="CDD" id="cd00821">
    <property type="entry name" value="PH"/>
    <property type="match status" value="1"/>
</dbReference>
<evidence type="ECO:0000313" key="4">
    <source>
        <dbReference type="Proteomes" id="UP000198406"/>
    </source>
</evidence>
<dbReference type="Pfam" id="PF04784">
    <property type="entry name" value="DUF547"/>
    <property type="match status" value="1"/>
</dbReference>
<dbReference type="Gene3D" id="2.30.29.30">
    <property type="entry name" value="Pleckstrin-homology domain (PH domain)/Phosphotyrosine-binding domain (PTB)"/>
    <property type="match status" value="1"/>
</dbReference>
<dbReference type="InterPro" id="IPR011993">
    <property type="entry name" value="PH-like_dom_sf"/>
</dbReference>
<dbReference type="InterPro" id="IPR001849">
    <property type="entry name" value="PH_domain"/>
</dbReference>
<evidence type="ECO:0000259" key="2">
    <source>
        <dbReference type="PROSITE" id="PS50003"/>
    </source>
</evidence>
<dbReference type="Pfam" id="PF08588">
    <property type="entry name" value="Duc1"/>
    <property type="match status" value="1"/>
</dbReference>
<comment type="caution">
    <text evidence="3">The sequence shown here is derived from an EMBL/GenBank/DDBJ whole genome shotgun (WGS) entry which is preliminary data.</text>
</comment>
<dbReference type="PANTHER" id="PTHR46361">
    <property type="entry name" value="ELECTRON CARRIER/ PROTEIN DISULFIDE OXIDOREDUCTASE"/>
    <property type="match status" value="1"/>
</dbReference>
<dbReference type="PANTHER" id="PTHR46361:SF3">
    <property type="entry name" value="ELECTRON CARRIER_ PROTEIN DISULFIDE OXIDOREDUCTASE"/>
    <property type="match status" value="1"/>
</dbReference>
<accession>A0A1Z5JJS4</accession>
<dbReference type="InterPro" id="IPR006869">
    <property type="entry name" value="DUF547"/>
</dbReference>
<name>A0A1Z5JJS4_FISSO</name>
<dbReference type="InterPro" id="IPR013897">
    <property type="entry name" value="Duc1"/>
</dbReference>
<dbReference type="EMBL" id="BDSP01000075">
    <property type="protein sequence ID" value="GAX14092.1"/>
    <property type="molecule type" value="Genomic_DNA"/>
</dbReference>
<dbReference type="SUPFAM" id="SSF50729">
    <property type="entry name" value="PH domain-like"/>
    <property type="match status" value="1"/>
</dbReference>